<dbReference type="Proteomes" id="UP000184513">
    <property type="component" value="Unassembled WGS sequence"/>
</dbReference>
<evidence type="ECO:0000313" key="4">
    <source>
        <dbReference type="Proteomes" id="UP000184513"/>
    </source>
</evidence>
<dbReference type="EMBL" id="FRCY01000005">
    <property type="protein sequence ID" value="SHM99565.1"/>
    <property type="molecule type" value="Genomic_DNA"/>
</dbReference>
<organism evidence="3 4">
    <name type="scientific">Cyclobacterium lianum</name>
    <dbReference type="NCBI Taxonomy" id="388280"/>
    <lineage>
        <taxon>Bacteria</taxon>
        <taxon>Pseudomonadati</taxon>
        <taxon>Bacteroidota</taxon>
        <taxon>Cytophagia</taxon>
        <taxon>Cytophagales</taxon>
        <taxon>Cyclobacteriaceae</taxon>
        <taxon>Cyclobacterium</taxon>
    </lineage>
</organism>
<protein>
    <submittedName>
        <fullName evidence="3">Uncharacterized protein</fullName>
    </submittedName>
</protein>
<dbReference type="AlphaFoldDB" id="A0A1M7N7N1"/>
<keyword evidence="2" id="KW-0732">Signal</keyword>
<feature type="region of interest" description="Disordered" evidence="1">
    <location>
        <begin position="120"/>
        <end position="154"/>
    </location>
</feature>
<evidence type="ECO:0000256" key="2">
    <source>
        <dbReference type="SAM" id="SignalP"/>
    </source>
</evidence>
<dbReference type="RefSeq" id="WP_073094364.1">
    <property type="nucleotide sequence ID" value="NZ_FRCY01000005.1"/>
</dbReference>
<reference evidence="3 4" key="1">
    <citation type="submission" date="2016-11" db="EMBL/GenBank/DDBJ databases">
        <authorList>
            <person name="Jaros S."/>
            <person name="Januszkiewicz K."/>
            <person name="Wedrychowicz H."/>
        </authorList>
    </citation>
    <scope>NUCLEOTIDE SEQUENCE [LARGE SCALE GENOMIC DNA]</scope>
    <source>
        <strain evidence="3 4">CGMCC 1.6102</strain>
    </source>
</reference>
<evidence type="ECO:0000256" key="1">
    <source>
        <dbReference type="SAM" id="MobiDB-lite"/>
    </source>
</evidence>
<proteinExistence type="predicted"/>
<feature type="chain" id="PRO_5012432641" evidence="2">
    <location>
        <begin position="21"/>
        <end position="154"/>
    </location>
</feature>
<gene>
    <name evidence="3" type="ORF">SAMN04488057_105113</name>
</gene>
<sequence length="154" mass="16795">MIKLLLLSGTLWICLNFASAQSLLGFKVVPGNLGQSNLPPVGSNYTAIGKAPFLAYADISEIQQSFSYKPRALTNKIEKSGHRHRGDNAIAEQYNMPIIDLSKGFSSDLPIKKFPEDFPSRMPIIPGKGPKSEMFPEGLNNGGVPIVVPESRRP</sequence>
<accession>A0A1M7N7N1</accession>
<name>A0A1M7N7N1_9BACT</name>
<keyword evidence="4" id="KW-1185">Reference proteome</keyword>
<feature type="signal peptide" evidence="2">
    <location>
        <begin position="1"/>
        <end position="20"/>
    </location>
</feature>
<evidence type="ECO:0000313" key="3">
    <source>
        <dbReference type="EMBL" id="SHM99565.1"/>
    </source>
</evidence>
<dbReference type="OrthoDB" id="9772423at2"/>